<reference evidence="3 4" key="1">
    <citation type="submission" date="2024-01" db="EMBL/GenBank/DDBJ databases">
        <title>The complete chloroplast genome sequence of Lithospermum erythrorhizon: insights into the phylogenetic relationship among Boraginaceae species and the maternal lineages of purple gromwells.</title>
        <authorList>
            <person name="Okada T."/>
            <person name="Watanabe K."/>
        </authorList>
    </citation>
    <scope>NUCLEOTIDE SEQUENCE [LARGE SCALE GENOMIC DNA]</scope>
</reference>
<gene>
    <name evidence="3" type="ORF">LIER_33328</name>
</gene>
<evidence type="ECO:0000256" key="2">
    <source>
        <dbReference type="SAM" id="SignalP"/>
    </source>
</evidence>
<feature type="signal peptide" evidence="2">
    <location>
        <begin position="1"/>
        <end position="19"/>
    </location>
</feature>
<keyword evidence="1" id="KW-1133">Transmembrane helix</keyword>
<evidence type="ECO:0000313" key="3">
    <source>
        <dbReference type="EMBL" id="GAA0186040.1"/>
    </source>
</evidence>
<accession>A0AAV3RYW6</accession>
<keyword evidence="2" id="KW-0732">Signal</keyword>
<dbReference type="EMBL" id="BAABME010013318">
    <property type="protein sequence ID" value="GAA0186040.1"/>
    <property type="molecule type" value="Genomic_DNA"/>
</dbReference>
<keyword evidence="1" id="KW-0812">Transmembrane</keyword>
<sequence>MVAVLMGLLVVSDPHIALAASGGRDGGRSFSARSSSSSFFRFYYVPRSEGGGALAFSFVAFVLVSGFLFDRSGGDKSGGGQGR</sequence>
<name>A0AAV3RYW6_LITER</name>
<evidence type="ECO:0008006" key="5">
    <source>
        <dbReference type="Google" id="ProtNLM"/>
    </source>
</evidence>
<dbReference type="AlphaFoldDB" id="A0AAV3RYW6"/>
<keyword evidence="4" id="KW-1185">Reference proteome</keyword>
<dbReference type="Proteomes" id="UP001454036">
    <property type="component" value="Unassembled WGS sequence"/>
</dbReference>
<evidence type="ECO:0000313" key="4">
    <source>
        <dbReference type="Proteomes" id="UP001454036"/>
    </source>
</evidence>
<protein>
    <recommendedName>
        <fullName evidence="5">Secreted protein</fullName>
    </recommendedName>
</protein>
<proteinExistence type="predicted"/>
<keyword evidence="1" id="KW-0472">Membrane</keyword>
<comment type="caution">
    <text evidence="3">The sequence shown here is derived from an EMBL/GenBank/DDBJ whole genome shotgun (WGS) entry which is preliminary data.</text>
</comment>
<feature type="chain" id="PRO_5043405335" description="Secreted protein" evidence="2">
    <location>
        <begin position="20"/>
        <end position="83"/>
    </location>
</feature>
<evidence type="ECO:0000256" key="1">
    <source>
        <dbReference type="SAM" id="Phobius"/>
    </source>
</evidence>
<feature type="transmembrane region" description="Helical" evidence="1">
    <location>
        <begin position="50"/>
        <end position="69"/>
    </location>
</feature>
<organism evidence="3 4">
    <name type="scientific">Lithospermum erythrorhizon</name>
    <name type="common">Purple gromwell</name>
    <name type="synonym">Lithospermum officinale var. erythrorhizon</name>
    <dbReference type="NCBI Taxonomy" id="34254"/>
    <lineage>
        <taxon>Eukaryota</taxon>
        <taxon>Viridiplantae</taxon>
        <taxon>Streptophyta</taxon>
        <taxon>Embryophyta</taxon>
        <taxon>Tracheophyta</taxon>
        <taxon>Spermatophyta</taxon>
        <taxon>Magnoliopsida</taxon>
        <taxon>eudicotyledons</taxon>
        <taxon>Gunneridae</taxon>
        <taxon>Pentapetalae</taxon>
        <taxon>asterids</taxon>
        <taxon>lamiids</taxon>
        <taxon>Boraginales</taxon>
        <taxon>Boraginaceae</taxon>
        <taxon>Boraginoideae</taxon>
        <taxon>Lithospermeae</taxon>
        <taxon>Lithospermum</taxon>
    </lineage>
</organism>